<dbReference type="AlphaFoldDB" id="A0A9J6DU53"/>
<gene>
    <name evidence="2" type="ORF">HPB51_011072</name>
</gene>
<organism evidence="2 3">
    <name type="scientific">Rhipicephalus microplus</name>
    <name type="common">Cattle tick</name>
    <name type="synonym">Boophilus microplus</name>
    <dbReference type="NCBI Taxonomy" id="6941"/>
    <lineage>
        <taxon>Eukaryota</taxon>
        <taxon>Metazoa</taxon>
        <taxon>Ecdysozoa</taxon>
        <taxon>Arthropoda</taxon>
        <taxon>Chelicerata</taxon>
        <taxon>Arachnida</taxon>
        <taxon>Acari</taxon>
        <taxon>Parasitiformes</taxon>
        <taxon>Ixodida</taxon>
        <taxon>Ixodoidea</taxon>
        <taxon>Ixodidae</taxon>
        <taxon>Rhipicephalinae</taxon>
        <taxon>Rhipicephalus</taxon>
        <taxon>Boophilus</taxon>
    </lineage>
</organism>
<dbReference type="EMBL" id="JABSTU010000007">
    <property type="protein sequence ID" value="KAH8025741.1"/>
    <property type="molecule type" value="Genomic_DNA"/>
</dbReference>
<protein>
    <submittedName>
        <fullName evidence="2">Uncharacterized protein</fullName>
    </submittedName>
</protein>
<accession>A0A9J6DU53</accession>
<proteinExistence type="predicted"/>
<evidence type="ECO:0000256" key="1">
    <source>
        <dbReference type="SAM" id="MobiDB-lite"/>
    </source>
</evidence>
<evidence type="ECO:0000313" key="3">
    <source>
        <dbReference type="Proteomes" id="UP000821866"/>
    </source>
</evidence>
<feature type="compositionally biased region" description="Basic residues" evidence="1">
    <location>
        <begin position="41"/>
        <end position="56"/>
    </location>
</feature>
<keyword evidence="3" id="KW-1185">Reference proteome</keyword>
<dbReference type="Proteomes" id="UP000821866">
    <property type="component" value="Unassembled WGS sequence"/>
</dbReference>
<evidence type="ECO:0000313" key="2">
    <source>
        <dbReference type="EMBL" id="KAH8025741.1"/>
    </source>
</evidence>
<name>A0A9J6DU53_RHIMP</name>
<feature type="region of interest" description="Disordered" evidence="1">
    <location>
        <begin position="249"/>
        <end position="270"/>
    </location>
</feature>
<comment type="caution">
    <text evidence="2">The sequence shown here is derived from an EMBL/GenBank/DDBJ whole genome shotgun (WGS) entry which is preliminary data.</text>
</comment>
<reference evidence="2" key="1">
    <citation type="journal article" date="2020" name="Cell">
        <title>Large-Scale Comparative Analyses of Tick Genomes Elucidate Their Genetic Diversity and Vector Capacities.</title>
        <authorList>
            <consortium name="Tick Genome and Microbiome Consortium (TIGMIC)"/>
            <person name="Jia N."/>
            <person name="Wang J."/>
            <person name="Shi W."/>
            <person name="Du L."/>
            <person name="Sun Y."/>
            <person name="Zhan W."/>
            <person name="Jiang J.F."/>
            <person name="Wang Q."/>
            <person name="Zhang B."/>
            <person name="Ji P."/>
            <person name="Bell-Sakyi L."/>
            <person name="Cui X.M."/>
            <person name="Yuan T.T."/>
            <person name="Jiang B.G."/>
            <person name="Yang W.F."/>
            <person name="Lam T.T."/>
            <person name="Chang Q.C."/>
            <person name="Ding S.J."/>
            <person name="Wang X.J."/>
            <person name="Zhu J.G."/>
            <person name="Ruan X.D."/>
            <person name="Zhao L."/>
            <person name="Wei J.T."/>
            <person name="Ye R.Z."/>
            <person name="Que T.C."/>
            <person name="Du C.H."/>
            <person name="Zhou Y.H."/>
            <person name="Cheng J.X."/>
            <person name="Dai P.F."/>
            <person name="Guo W.B."/>
            <person name="Han X.H."/>
            <person name="Huang E.J."/>
            <person name="Li L.F."/>
            <person name="Wei W."/>
            <person name="Gao Y.C."/>
            <person name="Liu J.Z."/>
            <person name="Shao H.Z."/>
            <person name="Wang X."/>
            <person name="Wang C.C."/>
            <person name="Yang T.C."/>
            <person name="Huo Q.B."/>
            <person name="Li W."/>
            <person name="Chen H.Y."/>
            <person name="Chen S.E."/>
            <person name="Zhou L.G."/>
            <person name="Ni X.B."/>
            <person name="Tian J.H."/>
            <person name="Sheng Y."/>
            <person name="Liu T."/>
            <person name="Pan Y.S."/>
            <person name="Xia L.Y."/>
            <person name="Li J."/>
            <person name="Zhao F."/>
            <person name="Cao W.C."/>
        </authorList>
    </citation>
    <scope>NUCLEOTIDE SEQUENCE</scope>
    <source>
        <strain evidence="2">Rmic-2018</strain>
    </source>
</reference>
<reference evidence="2" key="2">
    <citation type="submission" date="2021-09" db="EMBL/GenBank/DDBJ databases">
        <authorList>
            <person name="Jia N."/>
            <person name="Wang J."/>
            <person name="Shi W."/>
            <person name="Du L."/>
            <person name="Sun Y."/>
            <person name="Zhan W."/>
            <person name="Jiang J."/>
            <person name="Wang Q."/>
            <person name="Zhang B."/>
            <person name="Ji P."/>
            <person name="Sakyi L.B."/>
            <person name="Cui X."/>
            <person name="Yuan T."/>
            <person name="Jiang B."/>
            <person name="Yang W."/>
            <person name="Lam T.T.-Y."/>
            <person name="Chang Q."/>
            <person name="Ding S."/>
            <person name="Wang X."/>
            <person name="Zhu J."/>
            <person name="Ruan X."/>
            <person name="Zhao L."/>
            <person name="Wei J."/>
            <person name="Que T."/>
            <person name="Du C."/>
            <person name="Cheng J."/>
            <person name="Dai P."/>
            <person name="Han X."/>
            <person name="Huang E."/>
            <person name="Gao Y."/>
            <person name="Liu J."/>
            <person name="Shao H."/>
            <person name="Ye R."/>
            <person name="Li L."/>
            <person name="Wei W."/>
            <person name="Wang X."/>
            <person name="Wang C."/>
            <person name="Huo Q."/>
            <person name="Li W."/>
            <person name="Guo W."/>
            <person name="Chen H."/>
            <person name="Chen S."/>
            <person name="Zhou L."/>
            <person name="Zhou L."/>
            <person name="Ni X."/>
            <person name="Tian J."/>
            <person name="Zhou Y."/>
            <person name="Sheng Y."/>
            <person name="Liu T."/>
            <person name="Pan Y."/>
            <person name="Xia L."/>
            <person name="Li J."/>
            <person name="Zhao F."/>
            <person name="Cao W."/>
        </authorList>
    </citation>
    <scope>NUCLEOTIDE SEQUENCE</scope>
    <source>
        <strain evidence="2">Rmic-2018</strain>
        <tissue evidence="2">Larvae</tissue>
    </source>
</reference>
<sequence>MFPHWGTWARECDRSRREWSRRGDYPGFFSSFRTQPCISSGRRRMRGRSRRSHRCVSGRAGDQSQLRRSATYSATSLKEASSAVGCAVQNDGVVQSFGYSVVGVFCLSSSLSDNEVYELCQPFLLKYQQEDAMGSNLEVAVILHTDTSKTAVSTQLVSLEADCPMEPKSVTMVPDIHVGTCTVRARASLMMPFEMDPDPKFMQQNLEVAASRIKRRLAAEVLSFQLDGTEVLMRRNSPEKATFRLGRPVGGWEQTASPQEHSGDGFVLVT</sequence>
<feature type="region of interest" description="Disordered" evidence="1">
    <location>
        <begin position="39"/>
        <end position="62"/>
    </location>
</feature>